<organism evidence="2 3">
    <name type="scientific">Acetivibrio mesophilus</name>
    <dbReference type="NCBI Taxonomy" id="2487273"/>
    <lineage>
        <taxon>Bacteria</taxon>
        <taxon>Bacillati</taxon>
        <taxon>Bacillota</taxon>
        <taxon>Clostridia</taxon>
        <taxon>Eubacteriales</taxon>
        <taxon>Oscillospiraceae</taxon>
        <taxon>Acetivibrio</taxon>
    </lineage>
</organism>
<dbReference type="EMBL" id="RLII01000010">
    <property type="protein sequence ID" value="RXE59006.1"/>
    <property type="molecule type" value="Genomic_DNA"/>
</dbReference>
<comment type="caution">
    <text evidence="2">The sequence shown here is derived from an EMBL/GenBank/DDBJ whole genome shotgun (WGS) entry which is preliminary data.</text>
</comment>
<name>A0A4Q0I417_9FIRM</name>
<sequence>MGHLAPFFCLIFSNLEFCEASKTDKTKIHIYLKCAEDKYRNSGQFKKGGLLSVDKKMRDKNVVKEGVNDPAFYNDQIDKNKEPMRASMQKDKSKDKNCKCQNGL</sequence>
<evidence type="ECO:0000313" key="3">
    <source>
        <dbReference type="Proteomes" id="UP000289166"/>
    </source>
</evidence>
<proteinExistence type="predicted"/>
<gene>
    <name evidence="2" type="ORF">EFD62_09410</name>
</gene>
<feature type="region of interest" description="Disordered" evidence="1">
    <location>
        <begin position="74"/>
        <end position="104"/>
    </location>
</feature>
<feature type="compositionally biased region" description="Basic and acidic residues" evidence="1">
    <location>
        <begin position="76"/>
        <end position="98"/>
    </location>
</feature>
<accession>A0A4Q0I417</accession>
<dbReference type="Proteomes" id="UP000289166">
    <property type="component" value="Unassembled WGS sequence"/>
</dbReference>
<reference evidence="3" key="1">
    <citation type="submission" date="2018-11" db="EMBL/GenBank/DDBJ databases">
        <title>Genome sequencing of a novel mesophilic and cellulolytic organism within the genus Hungateiclostridium.</title>
        <authorList>
            <person name="Rettenmaier R."/>
            <person name="Liebl W."/>
            <person name="Zverlov V."/>
        </authorList>
    </citation>
    <scope>NUCLEOTIDE SEQUENCE [LARGE SCALE GENOMIC DNA]</scope>
    <source>
        <strain evidence="3">N2K1</strain>
    </source>
</reference>
<keyword evidence="3" id="KW-1185">Reference proteome</keyword>
<evidence type="ECO:0000256" key="1">
    <source>
        <dbReference type="SAM" id="MobiDB-lite"/>
    </source>
</evidence>
<dbReference type="AlphaFoldDB" id="A0A4Q0I417"/>
<evidence type="ECO:0000313" key="2">
    <source>
        <dbReference type="EMBL" id="RXE59006.1"/>
    </source>
</evidence>
<protein>
    <submittedName>
        <fullName evidence="2">Uncharacterized protein</fullName>
    </submittedName>
</protein>